<proteinExistence type="predicted"/>
<keyword evidence="2" id="KW-1185">Reference proteome</keyword>
<name>A0A0C2MPW5_THEKT</name>
<evidence type="ECO:0000313" key="2">
    <source>
        <dbReference type="Proteomes" id="UP000031668"/>
    </source>
</evidence>
<dbReference type="AlphaFoldDB" id="A0A0C2MPW5"/>
<protein>
    <submittedName>
        <fullName evidence="1">Uncharacterized protein</fullName>
    </submittedName>
</protein>
<sequence>MINTRVAQKLKIPPEYLNCFTSIGTKVEHLWPLIEPNHPTLSEKECKRKASFTQKIQDEIVIEYTKLIKGSQICYSIDNEIVTSLNTVIEVFVDDCKLDEGYFASAQVLINVYIM</sequence>
<evidence type="ECO:0000313" key="1">
    <source>
        <dbReference type="EMBL" id="KII69296.1"/>
    </source>
</evidence>
<accession>A0A0C2MPW5</accession>
<reference evidence="1 2" key="1">
    <citation type="journal article" date="2014" name="Genome Biol. Evol.">
        <title>The genome of the myxosporean Thelohanellus kitauei shows adaptations to nutrient acquisition within its fish host.</title>
        <authorList>
            <person name="Yang Y."/>
            <person name="Xiong J."/>
            <person name="Zhou Z."/>
            <person name="Huo F."/>
            <person name="Miao W."/>
            <person name="Ran C."/>
            <person name="Liu Y."/>
            <person name="Zhang J."/>
            <person name="Feng J."/>
            <person name="Wang M."/>
            <person name="Wang M."/>
            <person name="Wang L."/>
            <person name="Yao B."/>
        </authorList>
    </citation>
    <scope>NUCLEOTIDE SEQUENCE [LARGE SCALE GENOMIC DNA]</scope>
    <source>
        <strain evidence="1">Wuqing</strain>
    </source>
</reference>
<gene>
    <name evidence="1" type="ORF">RF11_13784</name>
</gene>
<comment type="caution">
    <text evidence="1">The sequence shown here is derived from an EMBL/GenBank/DDBJ whole genome shotgun (WGS) entry which is preliminary data.</text>
</comment>
<organism evidence="1 2">
    <name type="scientific">Thelohanellus kitauei</name>
    <name type="common">Myxosporean</name>
    <dbReference type="NCBI Taxonomy" id="669202"/>
    <lineage>
        <taxon>Eukaryota</taxon>
        <taxon>Metazoa</taxon>
        <taxon>Cnidaria</taxon>
        <taxon>Myxozoa</taxon>
        <taxon>Myxosporea</taxon>
        <taxon>Bivalvulida</taxon>
        <taxon>Platysporina</taxon>
        <taxon>Myxobolidae</taxon>
        <taxon>Thelohanellus</taxon>
    </lineage>
</organism>
<dbReference type="EMBL" id="JWZT01002471">
    <property type="protein sequence ID" value="KII69296.1"/>
    <property type="molecule type" value="Genomic_DNA"/>
</dbReference>
<dbReference type="Proteomes" id="UP000031668">
    <property type="component" value="Unassembled WGS sequence"/>
</dbReference>